<evidence type="ECO:0000256" key="5">
    <source>
        <dbReference type="ARBA" id="ARBA00022538"/>
    </source>
</evidence>
<dbReference type="PANTHER" id="PTHR46157:SF4">
    <property type="entry name" value="K(+) EFFLUX ANTIPORTER 3, CHLOROPLASTIC"/>
    <property type="match status" value="1"/>
</dbReference>
<reference evidence="15" key="1">
    <citation type="submission" date="2025-08" db="UniProtKB">
        <authorList>
            <consortium name="RefSeq"/>
        </authorList>
    </citation>
    <scope>IDENTIFICATION</scope>
</reference>
<evidence type="ECO:0000256" key="12">
    <source>
        <dbReference type="SAM" id="Phobius"/>
    </source>
</evidence>
<dbReference type="Gene3D" id="1.20.1530.20">
    <property type="match status" value="1"/>
</dbReference>
<keyword evidence="10 12" id="KW-0472">Membrane</keyword>
<feature type="transmembrane region" description="Helical" evidence="12">
    <location>
        <begin position="118"/>
        <end position="137"/>
    </location>
</feature>
<feature type="transmembrane region" description="Helical" evidence="12">
    <location>
        <begin position="184"/>
        <end position="203"/>
    </location>
</feature>
<dbReference type="RefSeq" id="WP_084545142.1">
    <property type="nucleotide sequence ID" value="NZ_AXWS01000014.1"/>
</dbReference>
<keyword evidence="14" id="KW-1185">Reference proteome</keyword>
<dbReference type="Pfam" id="PF02254">
    <property type="entry name" value="TrkA_N"/>
    <property type="match status" value="1"/>
</dbReference>
<feature type="transmembrane region" description="Helical" evidence="12">
    <location>
        <begin position="6"/>
        <end position="26"/>
    </location>
</feature>
<evidence type="ECO:0000313" key="14">
    <source>
        <dbReference type="Proteomes" id="UP000675920"/>
    </source>
</evidence>
<evidence type="ECO:0000256" key="2">
    <source>
        <dbReference type="ARBA" id="ARBA00005551"/>
    </source>
</evidence>
<dbReference type="InterPro" id="IPR004771">
    <property type="entry name" value="K/H_exchanger"/>
</dbReference>
<proteinExistence type="inferred from homology"/>
<evidence type="ECO:0000256" key="3">
    <source>
        <dbReference type="ARBA" id="ARBA00022448"/>
    </source>
</evidence>
<feature type="transmembrane region" description="Helical" evidence="12">
    <location>
        <begin position="58"/>
        <end position="77"/>
    </location>
</feature>
<evidence type="ECO:0000256" key="4">
    <source>
        <dbReference type="ARBA" id="ARBA00022449"/>
    </source>
</evidence>
<feature type="transmembrane region" description="Helical" evidence="12">
    <location>
        <begin position="327"/>
        <end position="346"/>
    </location>
</feature>
<dbReference type="PROSITE" id="PS51201">
    <property type="entry name" value="RCK_N"/>
    <property type="match status" value="1"/>
</dbReference>
<dbReference type="GO" id="GO:0012505">
    <property type="term" value="C:endomembrane system"/>
    <property type="evidence" value="ECO:0007669"/>
    <property type="project" value="UniProtKB-SubCell"/>
</dbReference>
<dbReference type="SUPFAM" id="SSF51735">
    <property type="entry name" value="NAD(P)-binding Rossmann-fold domains"/>
    <property type="match status" value="1"/>
</dbReference>
<keyword evidence="7" id="KW-0630">Potassium</keyword>
<feature type="domain" description="RCK N-terminal" evidence="13">
    <location>
        <begin position="397"/>
        <end position="514"/>
    </location>
</feature>
<evidence type="ECO:0000313" key="15">
    <source>
        <dbReference type="RefSeq" id="WP_084545142.1"/>
    </source>
</evidence>
<feature type="transmembrane region" description="Helical" evidence="12">
    <location>
        <begin position="149"/>
        <end position="172"/>
    </location>
</feature>
<evidence type="ECO:0000256" key="8">
    <source>
        <dbReference type="ARBA" id="ARBA00022989"/>
    </source>
</evidence>
<feature type="transmembrane region" description="Helical" evidence="12">
    <location>
        <begin position="33"/>
        <end position="52"/>
    </location>
</feature>
<dbReference type="GO" id="GO:0008324">
    <property type="term" value="F:monoatomic cation transmembrane transporter activity"/>
    <property type="evidence" value="ECO:0007669"/>
    <property type="project" value="InterPro"/>
</dbReference>
<dbReference type="NCBIfam" id="TIGR00932">
    <property type="entry name" value="2a37"/>
    <property type="match status" value="1"/>
</dbReference>
<keyword evidence="9" id="KW-0406">Ion transport</keyword>
<dbReference type="InterPro" id="IPR003148">
    <property type="entry name" value="RCK_N"/>
</dbReference>
<keyword evidence="3" id="KW-0813">Transport</keyword>
<dbReference type="GO" id="GO:1902600">
    <property type="term" value="P:proton transmembrane transport"/>
    <property type="evidence" value="ECO:0007669"/>
    <property type="project" value="InterPro"/>
</dbReference>
<dbReference type="AlphaFoldDB" id="A0A8B6XBH6"/>
<dbReference type="Pfam" id="PF00999">
    <property type="entry name" value="Na_H_Exchanger"/>
    <property type="match status" value="1"/>
</dbReference>
<dbReference type="InterPro" id="IPR038770">
    <property type="entry name" value="Na+/solute_symporter_sf"/>
</dbReference>
<feature type="transmembrane region" description="Helical" evidence="12">
    <location>
        <begin position="215"/>
        <end position="233"/>
    </location>
</feature>
<dbReference type="InterPro" id="IPR036291">
    <property type="entry name" value="NAD(P)-bd_dom_sf"/>
</dbReference>
<keyword evidence="4" id="KW-0050">Antiport</keyword>
<evidence type="ECO:0000259" key="13">
    <source>
        <dbReference type="PROSITE" id="PS51201"/>
    </source>
</evidence>
<dbReference type="PANTHER" id="PTHR46157">
    <property type="entry name" value="K(+) EFFLUX ANTIPORTER 3, CHLOROPLASTIC"/>
    <property type="match status" value="1"/>
</dbReference>
<dbReference type="GO" id="GO:0006813">
    <property type="term" value="P:potassium ion transport"/>
    <property type="evidence" value="ECO:0007669"/>
    <property type="project" value="UniProtKB-KW"/>
</dbReference>
<evidence type="ECO:0000256" key="10">
    <source>
        <dbReference type="ARBA" id="ARBA00023136"/>
    </source>
</evidence>
<keyword evidence="6 12" id="KW-0812">Transmembrane</keyword>
<organism evidence="14 15">
    <name type="scientific">Derxia gummosa DSM 723</name>
    <dbReference type="NCBI Taxonomy" id="1121388"/>
    <lineage>
        <taxon>Bacteria</taxon>
        <taxon>Pseudomonadati</taxon>
        <taxon>Pseudomonadota</taxon>
        <taxon>Betaproteobacteria</taxon>
        <taxon>Burkholderiales</taxon>
        <taxon>Alcaligenaceae</taxon>
        <taxon>Derxia</taxon>
    </lineage>
</organism>
<evidence type="ECO:0000256" key="9">
    <source>
        <dbReference type="ARBA" id="ARBA00023065"/>
    </source>
</evidence>
<evidence type="ECO:0000256" key="11">
    <source>
        <dbReference type="SAM" id="MobiDB-lite"/>
    </source>
</evidence>
<feature type="transmembrane region" description="Helical" evidence="12">
    <location>
        <begin position="358"/>
        <end position="377"/>
    </location>
</feature>
<name>A0A8B6XBH6_9BURK</name>
<feature type="transmembrane region" description="Helical" evidence="12">
    <location>
        <begin position="270"/>
        <end position="290"/>
    </location>
</feature>
<dbReference type="GO" id="GO:0015297">
    <property type="term" value="F:antiporter activity"/>
    <property type="evidence" value="ECO:0007669"/>
    <property type="project" value="UniProtKB-KW"/>
</dbReference>
<evidence type="ECO:0000256" key="1">
    <source>
        <dbReference type="ARBA" id="ARBA00004127"/>
    </source>
</evidence>
<evidence type="ECO:0000256" key="6">
    <source>
        <dbReference type="ARBA" id="ARBA00022692"/>
    </source>
</evidence>
<comment type="similarity">
    <text evidence="2">Belongs to the monovalent cation:proton antiporter 2 (CPA2) transporter (TC 2.A.37) family.</text>
</comment>
<keyword evidence="5" id="KW-0633">Potassium transport</keyword>
<dbReference type="InterPro" id="IPR006153">
    <property type="entry name" value="Cation/H_exchanger_TM"/>
</dbReference>
<accession>A0A8B6XBH6</accession>
<dbReference type="Proteomes" id="UP000675920">
    <property type="component" value="Unplaced"/>
</dbReference>
<sequence length="622" mass="66906">MSAAAPPYLVQSGVFLAAAVVAVPLFKRLGFGAVLGYLIAGVFLGPSGFALVHDPERVLDFAEFGVVLLLFLIGLELEPARAWAMRRPIFGLGGLQVLGTTALALGGAMLLGVEWREALIIGMGVAMSSTALGLASLEERGLMSTPGGNASFAVLLFQDLAVIPVLLIAALVAPGHHAKLSASAVLPALAAIVAIVAIGRTLLRPVMRAVAKTGLRELFVALALLIVIGVSLAMQKVGLSMALGTFLAGVLLADSEYRHELQLDIEPFKGLLLGLFFMAVGMTVDLRLVAANPGTVFGLALLIVAAKFALLYGLARATGQAPRDAGLFAVALSQVGEFAFVIYGLGEAQKNFSARTADTLNAVVAVTMLVTPLLFVATDRFLRRRLAPGKNEAIDERKPVIVAGFGRFGQVLVRVLTARGIETTVIDRDPDQIELMREFGWRCYYGDATRLDVLRQAGIDEARLFVLAIDEPAQSIKVAKLLRERWPALPIVARARSRTEAYAFRELGIVSIRETFHSSLEAAAESLMHLGMPRHTAQQVVREFERYDRKMLEHSFAVRHDRKALMSLAEQGRRDLEELLSNEKLLREVGTLDGVTDVSVRGRDGVARNDTPRGDAEPPRAA</sequence>
<keyword evidence="8 12" id="KW-1133">Transmembrane helix</keyword>
<feature type="region of interest" description="Disordered" evidence="11">
    <location>
        <begin position="600"/>
        <end position="622"/>
    </location>
</feature>
<dbReference type="FunFam" id="3.40.50.720:FF:000036">
    <property type="entry name" value="Glutathione-regulated potassium-efflux system protein KefB"/>
    <property type="match status" value="1"/>
</dbReference>
<dbReference type="Gene3D" id="3.40.50.720">
    <property type="entry name" value="NAD(P)-binding Rossmann-like Domain"/>
    <property type="match status" value="1"/>
</dbReference>
<feature type="transmembrane region" description="Helical" evidence="12">
    <location>
        <begin position="296"/>
        <end position="315"/>
    </location>
</feature>
<dbReference type="OrthoDB" id="9781411at2"/>
<dbReference type="GO" id="GO:0005886">
    <property type="term" value="C:plasma membrane"/>
    <property type="evidence" value="ECO:0007669"/>
    <property type="project" value="TreeGrafter"/>
</dbReference>
<evidence type="ECO:0000256" key="7">
    <source>
        <dbReference type="ARBA" id="ARBA00022958"/>
    </source>
</evidence>
<protein>
    <submittedName>
        <fullName evidence="15">Monovalent cation:proton antiporter-2 (CPA2) family protein</fullName>
    </submittedName>
</protein>
<feature type="transmembrane region" description="Helical" evidence="12">
    <location>
        <begin position="89"/>
        <end position="112"/>
    </location>
</feature>
<comment type="subcellular location">
    <subcellularLocation>
        <location evidence="1">Endomembrane system</location>
        <topology evidence="1">Multi-pass membrane protein</topology>
    </subcellularLocation>
</comment>